<dbReference type="GO" id="GO:0005764">
    <property type="term" value="C:lysosome"/>
    <property type="evidence" value="ECO:0007669"/>
    <property type="project" value="TreeGrafter"/>
</dbReference>
<dbReference type="PANTHER" id="PTHR47981">
    <property type="entry name" value="RAB FAMILY"/>
    <property type="match status" value="1"/>
</dbReference>
<dbReference type="Pfam" id="PF00071">
    <property type="entry name" value="Ras"/>
    <property type="match status" value="1"/>
</dbReference>
<protein>
    <submittedName>
        <fullName evidence="5">RAB32a, member RAS oncogene family</fullName>
    </submittedName>
</protein>
<dbReference type="Gene3D" id="3.40.50.300">
    <property type="entry name" value="P-loop containing nucleotide triphosphate hydrolases"/>
    <property type="match status" value="1"/>
</dbReference>
<dbReference type="Proteomes" id="UP000007635">
    <property type="component" value="Chromosome XVIII"/>
</dbReference>
<dbReference type="GeneTree" id="ENSGT00940000162477"/>
<evidence type="ECO:0000256" key="1">
    <source>
        <dbReference type="ARBA" id="ARBA00006270"/>
    </source>
</evidence>
<evidence type="ECO:0000256" key="4">
    <source>
        <dbReference type="SAM" id="MobiDB-lite"/>
    </source>
</evidence>
<dbReference type="SMART" id="SM00175">
    <property type="entry name" value="RAB"/>
    <property type="match status" value="1"/>
</dbReference>
<evidence type="ECO:0000256" key="3">
    <source>
        <dbReference type="ARBA" id="ARBA00023134"/>
    </source>
</evidence>
<dbReference type="GO" id="GO:0090385">
    <property type="term" value="P:phagosome-lysosome fusion"/>
    <property type="evidence" value="ECO:0007669"/>
    <property type="project" value="TreeGrafter"/>
</dbReference>
<dbReference type="GO" id="GO:0005770">
    <property type="term" value="C:late endosome"/>
    <property type="evidence" value="ECO:0007669"/>
    <property type="project" value="TreeGrafter"/>
</dbReference>
<feature type="compositionally biased region" description="Low complexity" evidence="4">
    <location>
        <begin position="170"/>
        <end position="199"/>
    </location>
</feature>
<name>A0AAQ4Q034_GASAC</name>
<evidence type="ECO:0000256" key="2">
    <source>
        <dbReference type="ARBA" id="ARBA00022741"/>
    </source>
</evidence>
<dbReference type="GO" id="GO:0008333">
    <property type="term" value="P:endosome to lysosome transport"/>
    <property type="evidence" value="ECO:0007669"/>
    <property type="project" value="TreeGrafter"/>
</dbReference>
<dbReference type="PRINTS" id="PR00449">
    <property type="entry name" value="RASTRNSFRMNG"/>
</dbReference>
<dbReference type="SMART" id="SM00173">
    <property type="entry name" value="RAS"/>
    <property type="match status" value="1"/>
</dbReference>
<dbReference type="GO" id="GO:0045335">
    <property type="term" value="C:phagocytic vesicle"/>
    <property type="evidence" value="ECO:0007669"/>
    <property type="project" value="TreeGrafter"/>
</dbReference>
<accession>A0AAQ4Q034</accession>
<keyword evidence="3" id="KW-0342">GTP-binding</keyword>
<feature type="region of interest" description="Disordered" evidence="4">
    <location>
        <begin position="170"/>
        <end position="208"/>
    </location>
</feature>
<dbReference type="InterPro" id="IPR001806">
    <property type="entry name" value="Small_GTPase"/>
</dbReference>
<dbReference type="GO" id="GO:0003924">
    <property type="term" value="F:GTPase activity"/>
    <property type="evidence" value="ECO:0007669"/>
    <property type="project" value="InterPro"/>
</dbReference>
<reference evidence="5 6" key="1">
    <citation type="journal article" date="2021" name="G3 (Bethesda)">
        <title>Improved contiguity of the threespine stickleback genome using long-read sequencing.</title>
        <authorList>
            <person name="Nath S."/>
            <person name="Shaw D.E."/>
            <person name="White M.A."/>
        </authorList>
    </citation>
    <scope>NUCLEOTIDE SEQUENCE [LARGE SCALE GENOMIC DNA]</scope>
    <source>
        <strain evidence="5 6">Lake Benthic</strain>
    </source>
</reference>
<reference evidence="5" key="2">
    <citation type="submission" date="2025-08" db="UniProtKB">
        <authorList>
            <consortium name="Ensembl"/>
        </authorList>
    </citation>
    <scope>IDENTIFICATION</scope>
</reference>
<dbReference type="SUPFAM" id="SSF52540">
    <property type="entry name" value="P-loop containing nucleoside triphosphate hydrolases"/>
    <property type="match status" value="1"/>
</dbReference>
<proteinExistence type="inferred from homology"/>
<evidence type="ECO:0000313" key="6">
    <source>
        <dbReference type="Proteomes" id="UP000007635"/>
    </source>
</evidence>
<dbReference type="GO" id="GO:0005525">
    <property type="term" value="F:GTP binding"/>
    <property type="evidence" value="ECO:0007669"/>
    <property type="project" value="UniProtKB-KW"/>
</dbReference>
<organism evidence="5 6">
    <name type="scientific">Gasterosteus aculeatus aculeatus</name>
    <name type="common">three-spined stickleback</name>
    <dbReference type="NCBI Taxonomy" id="481459"/>
    <lineage>
        <taxon>Eukaryota</taxon>
        <taxon>Metazoa</taxon>
        <taxon>Chordata</taxon>
        <taxon>Craniata</taxon>
        <taxon>Vertebrata</taxon>
        <taxon>Euteleostomi</taxon>
        <taxon>Actinopterygii</taxon>
        <taxon>Neopterygii</taxon>
        <taxon>Teleostei</taxon>
        <taxon>Neoteleostei</taxon>
        <taxon>Acanthomorphata</taxon>
        <taxon>Eupercaria</taxon>
        <taxon>Perciformes</taxon>
        <taxon>Cottioidei</taxon>
        <taxon>Gasterosteales</taxon>
        <taxon>Gasterosteidae</taxon>
        <taxon>Gasterosteus</taxon>
    </lineage>
</organism>
<comment type="similarity">
    <text evidence="1">Belongs to the small GTPase superfamily. Rab family.</text>
</comment>
<dbReference type="PANTHER" id="PTHR47981:SF39">
    <property type="entry name" value="RAS-RELATED PROTEIN RAB"/>
    <property type="match status" value="1"/>
</dbReference>
<evidence type="ECO:0000313" key="5">
    <source>
        <dbReference type="Ensembl" id="ENSGACP00000043668.1"/>
    </source>
</evidence>
<dbReference type="InterPro" id="IPR027417">
    <property type="entry name" value="P-loop_NTPase"/>
</dbReference>
<sequence>MDTCSFVVKKKKKRKNHTQQKSQCIYISLMLNLRDGKDTLRDKVWGLFHQHEKDSCDYSSTRTLECEEFPAFPGPVTYQVVFCSRSPRRRRRRRNLKKKNPNHLSCIWPSASTRSSLPVPRRTTISQQEAYMREKAEAARLLEKRRSVSAWPGPRCPSARSTCSKCWSSGSWASARPASSSATCTSSSRSTTGRRSAWTLPSKSSTGTARRWSGCSCGTSQERFGNMTRVYYKEAVGAFVVFDVTRGSTFEAVSKWKHDLDSKVKLANGNPIPSVLLANKCDQKKESANSTALMDDFCKETGFLGWFETSAKDNINVDEAARFLVESILANDKGLPYEESNGERIKLDQEAVAAEIKSGCC</sequence>
<reference evidence="5" key="3">
    <citation type="submission" date="2025-09" db="UniProtKB">
        <authorList>
            <consortium name="Ensembl"/>
        </authorList>
    </citation>
    <scope>IDENTIFICATION</scope>
</reference>
<dbReference type="Ensembl" id="ENSGACT00000068159.1">
    <property type="protein sequence ID" value="ENSGACP00000043668.1"/>
    <property type="gene ID" value="ENSGACG00000011631.2"/>
</dbReference>
<dbReference type="PROSITE" id="PS51419">
    <property type="entry name" value="RAB"/>
    <property type="match status" value="1"/>
</dbReference>
<keyword evidence="2" id="KW-0547">Nucleotide-binding</keyword>
<dbReference type="AlphaFoldDB" id="A0AAQ4Q034"/>
<keyword evidence="6" id="KW-1185">Reference proteome</keyword>